<gene>
    <name evidence="2" type="ORF">GCM10009654_49890</name>
</gene>
<dbReference type="Proteomes" id="UP001501371">
    <property type="component" value="Unassembled WGS sequence"/>
</dbReference>
<keyword evidence="3" id="KW-1185">Reference proteome</keyword>
<dbReference type="RefSeq" id="WP_344280906.1">
    <property type="nucleotide sequence ID" value="NZ_BAAAKV010000050.1"/>
</dbReference>
<dbReference type="Gene3D" id="3.10.450.50">
    <property type="match status" value="1"/>
</dbReference>
<dbReference type="Pfam" id="PF13577">
    <property type="entry name" value="SnoaL_4"/>
    <property type="match status" value="1"/>
</dbReference>
<feature type="domain" description="SnoaL-like" evidence="1">
    <location>
        <begin position="12"/>
        <end position="136"/>
    </location>
</feature>
<name>A0ABN1V2F9_9ACTN</name>
<sequence length="143" mass="15958">MTANKTVTTDLYLRVQQFYARQMHAQDSGRHDDYADTFTEDGVFAFGPGLEPAVGRETIRALLTDNSVVGGDDPVQVRHWFNQLVLEPRDDGAFDSRFYALVVNTRPGGTPEFVTSAFVHDVLLIDDDGILMRSRTLSPDHLA</sequence>
<evidence type="ECO:0000259" key="1">
    <source>
        <dbReference type="Pfam" id="PF13577"/>
    </source>
</evidence>
<dbReference type="EMBL" id="BAAAKV010000050">
    <property type="protein sequence ID" value="GAA1186345.1"/>
    <property type="molecule type" value="Genomic_DNA"/>
</dbReference>
<protein>
    <submittedName>
        <fullName evidence="2">Nuclear transport factor 2 family protein</fullName>
    </submittedName>
</protein>
<accession>A0ABN1V2F9</accession>
<dbReference type="SUPFAM" id="SSF54427">
    <property type="entry name" value="NTF2-like"/>
    <property type="match status" value="1"/>
</dbReference>
<comment type="caution">
    <text evidence="2">The sequence shown here is derived from an EMBL/GenBank/DDBJ whole genome shotgun (WGS) entry which is preliminary data.</text>
</comment>
<proteinExistence type="predicted"/>
<evidence type="ECO:0000313" key="2">
    <source>
        <dbReference type="EMBL" id="GAA1186345.1"/>
    </source>
</evidence>
<dbReference type="InterPro" id="IPR032710">
    <property type="entry name" value="NTF2-like_dom_sf"/>
</dbReference>
<evidence type="ECO:0000313" key="3">
    <source>
        <dbReference type="Proteomes" id="UP001501371"/>
    </source>
</evidence>
<reference evidence="2 3" key="1">
    <citation type="journal article" date="2019" name="Int. J. Syst. Evol. Microbiol.">
        <title>The Global Catalogue of Microorganisms (GCM) 10K type strain sequencing project: providing services to taxonomists for standard genome sequencing and annotation.</title>
        <authorList>
            <consortium name="The Broad Institute Genomics Platform"/>
            <consortium name="The Broad Institute Genome Sequencing Center for Infectious Disease"/>
            <person name="Wu L."/>
            <person name="Ma J."/>
        </authorList>
    </citation>
    <scope>NUCLEOTIDE SEQUENCE [LARGE SCALE GENOMIC DNA]</scope>
    <source>
        <strain evidence="2 3">JCM 12696</strain>
    </source>
</reference>
<organism evidence="2 3">
    <name type="scientific">Streptomyces hebeiensis</name>
    <dbReference type="NCBI Taxonomy" id="229486"/>
    <lineage>
        <taxon>Bacteria</taxon>
        <taxon>Bacillati</taxon>
        <taxon>Actinomycetota</taxon>
        <taxon>Actinomycetes</taxon>
        <taxon>Kitasatosporales</taxon>
        <taxon>Streptomycetaceae</taxon>
        <taxon>Streptomyces</taxon>
    </lineage>
</organism>
<dbReference type="InterPro" id="IPR037401">
    <property type="entry name" value="SnoaL-like"/>
</dbReference>